<dbReference type="eggNOG" id="arCOG07276">
    <property type="taxonomic scope" value="Archaea"/>
</dbReference>
<dbReference type="AlphaFoldDB" id="H2C8W1"/>
<keyword evidence="2" id="KW-1185">Reference proteome</keyword>
<evidence type="ECO:0000313" key="1">
    <source>
        <dbReference type="EMBL" id="EHP68587.1"/>
    </source>
</evidence>
<evidence type="ECO:0000313" key="2">
    <source>
        <dbReference type="Proteomes" id="UP000003980"/>
    </source>
</evidence>
<dbReference type="HOGENOM" id="CLU_156340_0_0_2"/>
<dbReference type="Proteomes" id="UP000003980">
    <property type="component" value="Unassembled WGS sequence"/>
</dbReference>
<keyword evidence="1" id="KW-0969">Cilium</keyword>
<keyword evidence="1" id="KW-0282">Flagellum</keyword>
<gene>
    <name evidence="1" type="ORF">MetMK1DRAFT_00030300</name>
</gene>
<dbReference type="RefSeq" id="WP_009075168.1">
    <property type="nucleotide sequence ID" value="NZ_JH597770.1"/>
</dbReference>
<reference evidence="1 2" key="1">
    <citation type="submission" date="2012-01" db="EMBL/GenBank/DDBJ databases">
        <title>Improved High-Quality Draft sequence of Metallosphaera yellowstonensis MK1.</title>
        <authorList>
            <consortium name="US DOE Joint Genome Institute"/>
            <person name="Lucas S."/>
            <person name="Han J."/>
            <person name="Cheng J.-F."/>
            <person name="Goodwin L."/>
            <person name="Pitluck S."/>
            <person name="Peters L."/>
            <person name="Teshima H."/>
            <person name="Detter J.C."/>
            <person name="Han C."/>
            <person name="Tapia R."/>
            <person name="Land M."/>
            <person name="Hauser L."/>
            <person name="Kyrpides N."/>
            <person name="Kozubal M."/>
            <person name="Macur R.E."/>
            <person name="Jay Z."/>
            <person name="Inskeep W."/>
            <person name="Woyke T."/>
        </authorList>
    </citation>
    <scope>NUCLEOTIDE SEQUENCE [LARGE SCALE GENOMIC DNA]</scope>
    <source>
        <strain evidence="1 2">MK1</strain>
    </source>
</reference>
<organism evidence="1 2">
    <name type="scientific">Metallosphaera yellowstonensis MK1</name>
    <dbReference type="NCBI Taxonomy" id="671065"/>
    <lineage>
        <taxon>Archaea</taxon>
        <taxon>Thermoproteota</taxon>
        <taxon>Thermoprotei</taxon>
        <taxon>Sulfolobales</taxon>
        <taxon>Sulfolobaceae</taxon>
        <taxon>Metallosphaera</taxon>
    </lineage>
</organism>
<accession>H2C8W1</accession>
<proteinExistence type="predicted"/>
<dbReference type="STRING" id="671065.MetMK1DRAFT_00030300"/>
<name>H2C8W1_9CREN</name>
<dbReference type="EMBL" id="JH597770">
    <property type="protein sequence ID" value="EHP68587.1"/>
    <property type="molecule type" value="Genomic_DNA"/>
</dbReference>
<protein>
    <submittedName>
        <fullName evidence="1">Archaeal flagellin-like protein</fullName>
    </submittedName>
</protein>
<sequence length="127" mass="14326">MKKAISEIFSALLVTVVILALAGPLMYYFNQTSSQQRHQIENSANSEVLNLMSKITVIELSNNTQDVFIYNYGSVDAVIQEIILGQHYYEVDFHLPPGDLVRLSQIMGNATVNGTLILKINGNYYYY</sequence>
<dbReference type="NCBIfam" id="NF046074">
    <property type="entry name" value="UpsB"/>
    <property type="match status" value="1"/>
</dbReference>
<keyword evidence="1" id="KW-0966">Cell projection</keyword>